<protein>
    <recommendedName>
        <fullName evidence="4">Pentacotripeptide-repeat region of PRORP domain-containing protein</fullName>
    </recommendedName>
</protein>
<dbReference type="Pfam" id="PF13041">
    <property type="entry name" value="PPR_2"/>
    <property type="match status" value="2"/>
</dbReference>
<feature type="repeat" description="PPR" evidence="1">
    <location>
        <begin position="310"/>
        <end position="344"/>
    </location>
</feature>
<evidence type="ECO:0000313" key="2">
    <source>
        <dbReference type="EMBL" id="PHZ09761.1"/>
    </source>
</evidence>
<dbReference type="Gene3D" id="1.25.40.10">
    <property type="entry name" value="Tetratricopeptide repeat domain"/>
    <property type="match status" value="4"/>
</dbReference>
<dbReference type="GeneID" id="35440363"/>
<feature type="repeat" description="PPR" evidence="1">
    <location>
        <begin position="452"/>
        <end position="486"/>
    </location>
</feature>
<dbReference type="Pfam" id="PF13812">
    <property type="entry name" value="PPR_3"/>
    <property type="match status" value="2"/>
</dbReference>
<dbReference type="InterPro" id="IPR002885">
    <property type="entry name" value="PPR_rpt"/>
</dbReference>
<keyword evidence="3" id="KW-1185">Reference proteome</keyword>
<evidence type="ECO:0000313" key="3">
    <source>
        <dbReference type="Proteomes" id="UP000242254"/>
    </source>
</evidence>
<dbReference type="NCBIfam" id="TIGR00756">
    <property type="entry name" value="PPR"/>
    <property type="match status" value="4"/>
</dbReference>
<evidence type="ECO:0008006" key="4">
    <source>
        <dbReference type="Google" id="ProtNLM"/>
    </source>
</evidence>
<reference evidence="2 3" key="1">
    <citation type="journal article" date="2016" name="Proc. Natl. Acad. Sci. U.S.A.">
        <title>Lipid metabolic changes in an early divergent fungus govern the establishment of a mutualistic symbiosis with endobacteria.</title>
        <authorList>
            <person name="Lastovetsky O.A."/>
            <person name="Gaspar M.L."/>
            <person name="Mondo S.J."/>
            <person name="LaButti K.M."/>
            <person name="Sandor L."/>
            <person name="Grigoriev I.V."/>
            <person name="Henry S.A."/>
            <person name="Pawlowska T.E."/>
        </authorList>
    </citation>
    <scope>NUCLEOTIDE SEQUENCE [LARGE SCALE GENOMIC DNA]</scope>
    <source>
        <strain evidence="2 3">ATCC 52813</strain>
    </source>
</reference>
<dbReference type="GO" id="GO:0009451">
    <property type="term" value="P:RNA modification"/>
    <property type="evidence" value="ECO:0007669"/>
    <property type="project" value="InterPro"/>
</dbReference>
<sequence>MQYRQRLASNSDNIWESYQKIQNSVESLKREDFVTLRTRLWEQKAWRGEERVVKVLEDMKRAGHTWSVLEYNEYFAAKLFLDEHKDILKIFEGEFIENKIKMTIGTFNMIIATYLLCDQREKAIELLESSKHWGVVADIRDFERTMHRCLPMNKAIVKEATQLIAHHGIKDAETLNANLLHLFRDKRVDKVKWLLNEYKHEKDINSYNIIIKGLSESRMNRDVVKYYTELIEKDKLKPNGYICSTMLDIFAHSRDSLSAEEVIRQTVYGGHEIDEIIYNQLIKVYFKSRETRKALLVFQELQSHPKLQINEIILNTMVNGLVINNELLAARKIYDEMIRSNFKPDIVTFNTMLKGYTITKDLTSSLDIIKDMSRLNIEPDIVTFTTFINTIFETREPRSAQDMITYLNKIGIQPNIYTFNSIINQWIKKKNIKEAERTLDIMLEDYKELKPTVHTFTNLIQGYTEEMNLLKAMKTFQLILKNGLEPDKATFTFMIVGFLNYNRVDDAYNCLNRMLKMNLLPTKDTWLVVFNHCYRSKDRNTGKRVLDLFHSSGFNIKSDALERSYNKLKSLCS</sequence>
<accession>A0A2G4SLW9</accession>
<proteinExistence type="predicted"/>
<dbReference type="InterPro" id="IPR046960">
    <property type="entry name" value="PPR_At4g14850-like_plant"/>
</dbReference>
<dbReference type="PROSITE" id="PS51375">
    <property type="entry name" value="PPR"/>
    <property type="match status" value="4"/>
</dbReference>
<dbReference type="InterPro" id="IPR011990">
    <property type="entry name" value="TPR-like_helical_dom_sf"/>
</dbReference>
<gene>
    <name evidence="2" type="ORF">RHIMIDRAFT_240435</name>
</gene>
<dbReference type="EMBL" id="KZ303857">
    <property type="protein sequence ID" value="PHZ09761.1"/>
    <property type="molecule type" value="Genomic_DNA"/>
</dbReference>
<dbReference type="Pfam" id="PF01535">
    <property type="entry name" value="PPR"/>
    <property type="match status" value="2"/>
</dbReference>
<evidence type="ECO:0000256" key="1">
    <source>
        <dbReference type="PROSITE-ProRule" id="PRU00708"/>
    </source>
</evidence>
<organism evidence="2 3">
    <name type="scientific">Rhizopus microsporus ATCC 52813</name>
    <dbReference type="NCBI Taxonomy" id="1340429"/>
    <lineage>
        <taxon>Eukaryota</taxon>
        <taxon>Fungi</taxon>
        <taxon>Fungi incertae sedis</taxon>
        <taxon>Mucoromycota</taxon>
        <taxon>Mucoromycotina</taxon>
        <taxon>Mucoromycetes</taxon>
        <taxon>Mucorales</taxon>
        <taxon>Mucorineae</taxon>
        <taxon>Rhizopodaceae</taxon>
        <taxon>Rhizopus</taxon>
    </lineage>
</organism>
<dbReference type="STRING" id="1340429.A0A2G4SLW9"/>
<feature type="repeat" description="PPR" evidence="1">
    <location>
        <begin position="487"/>
        <end position="521"/>
    </location>
</feature>
<dbReference type="Proteomes" id="UP000242254">
    <property type="component" value="Unassembled WGS sequence"/>
</dbReference>
<dbReference type="PANTHER" id="PTHR47926">
    <property type="entry name" value="PENTATRICOPEPTIDE REPEAT-CONTAINING PROTEIN"/>
    <property type="match status" value="1"/>
</dbReference>
<dbReference type="AlphaFoldDB" id="A0A2G4SLW9"/>
<feature type="repeat" description="PPR" evidence="1">
    <location>
        <begin position="345"/>
        <end position="379"/>
    </location>
</feature>
<dbReference type="RefSeq" id="XP_023463469.1">
    <property type="nucleotide sequence ID" value="XM_023609373.1"/>
</dbReference>
<name>A0A2G4SLW9_RHIZD</name>
<dbReference type="GO" id="GO:0003723">
    <property type="term" value="F:RNA binding"/>
    <property type="evidence" value="ECO:0007669"/>
    <property type="project" value="InterPro"/>
</dbReference>